<keyword evidence="3" id="KW-1185">Reference proteome</keyword>
<organism evidence="2 3">
    <name type="scientific">Venturia nashicola</name>
    <dbReference type="NCBI Taxonomy" id="86259"/>
    <lineage>
        <taxon>Eukaryota</taxon>
        <taxon>Fungi</taxon>
        <taxon>Dikarya</taxon>
        <taxon>Ascomycota</taxon>
        <taxon>Pezizomycotina</taxon>
        <taxon>Dothideomycetes</taxon>
        <taxon>Pleosporomycetidae</taxon>
        <taxon>Venturiales</taxon>
        <taxon>Venturiaceae</taxon>
        <taxon>Venturia</taxon>
    </lineage>
</organism>
<name>A0A4Z1PKA5_9PEZI</name>
<keyword evidence="1" id="KW-0732">Signal</keyword>
<sequence>MYRPPSHWMLHAIKYGLFFWHLYCMCRILSPSRHTDISQCFLKMRVVFFSWQRSGNTTVAEYYSVLRSVARSMSSS</sequence>
<protein>
    <recommendedName>
        <fullName evidence="4">Secreted protein</fullName>
    </recommendedName>
</protein>
<reference evidence="2 3" key="1">
    <citation type="submission" date="2019-04" db="EMBL/GenBank/DDBJ databases">
        <title>High contiguity whole genome sequence and gene annotation resource for two Venturia nashicola isolates.</title>
        <authorList>
            <person name="Prokchorchik M."/>
            <person name="Won K."/>
            <person name="Lee Y."/>
            <person name="Choi E.D."/>
            <person name="Segonzac C."/>
            <person name="Sohn K.H."/>
        </authorList>
    </citation>
    <scope>NUCLEOTIDE SEQUENCE [LARGE SCALE GENOMIC DNA]</scope>
    <source>
        <strain evidence="2 3">PRI2</strain>
    </source>
</reference>
<feature type="signal peptide" evidence="1">
    <location>
        <begin position="1"/>
        <end position="26"/>
    </location>
</feature>
<feature type="chain" id="PRO_5021216643" description="Secreted protein" evidence="1">
    <location>
        <begin position="27"/>
        <end position="76"/>
    </location>
</feature>
<comment type="caution">
    <text evidence="2">The sequence shown here is derived from an EMBL/GenBank/DDBJ whole genome shotgun (WGS) entry which is preliminary data.</text>
</comment>
<dbReference type="AlphaFoldDB" id="A0A4Z1PKA5"/>
<dbReference type="EMBL" id="SNSC02000002">
    <property type="protein sequence ID" value="TID26406.1"/>
    <property type="molecule type" value="Genomic_DNA"/>
</dbReference>
<dbReference type="Proteomes" id="UP000298493">
    <property type="component" value="Unassembled WGS sequence"/>
</dbReference>
<evidence type="ECO:0000313" key="2">
    <source>
        <dbReference type="EMBL" id="TID26406.1"/>
    </source>
</evidence>
<evidence type="ECO:0008006" key="4">
    <source>
        <dbReference type="Google" id="ProtNLM"/>
    </source>
</evidence>
<accession>A0A4Z1PKA5</accession>
<gene>
    <name evidence="2" type="ORF">E6O75_ATG00899</name>
</gene>
<evidence type="ECO:0000313" key="3">
    <source>
        <dbReference type="Proteomes" id="UP000298493"/>
    </source>
</evidence>
<proteinExistence type="predicted"/>
<evidence type="ECO:0000256" key="1">
    <source>
        <dbReference type="SAM" id="SignalP"/>
    </source>
</evidence>